<dbReference type="EMBL" id="OB661615">
    <property type="protein sequence ID" value="CAD7228613.1"/>
    <property type="molecule type" value="Genomic_DNA"/>
</dbReference>
<dbReference type="Pfam" id="PF00909">
    <property type="entry name" value="Ammonium_transp"/>
    <property type="match status" value="1"/>
</dbReference>
<reference evidence="8" key="1">
    <citation type="submission" date="2020-11" db="EMBL/GenBank/DDBJ databases">
        <authorList>
            <person name="Tran Van P."/>
        </authorList>
    </citation>
    <scope>NUCLEOTIDE SEQUENCE</scope>
</reference>
<keyword evidence="7" id="KW-0924">Ammonia transport</keyword>
<gene>
    <name evidence="8" type="ORF">CTOB1V02_LOCUS6493</name>
</gene>
<evidence type="ECO:0000256" key="2">
    <source>
        <dbReference type="ARBA" id="ARBA00005887"/>
    </source>
</evidence>
<organism evidence="8">
    <name type="scientific">Cyprideis torosa</name>
    <dbReference type="NCBI Taxonomy" id="163714"/>
    <lineage>
        <taxon>Eukaryota</taxon>
        <taxon>Metazoa</taxon>
        <taxon>Ecdysozoa</taxon>
        <taxon>Arthropoda</taxon>
        <taxon>Crustacea</taxon>
        <taxon>Oligostraca</taxon>
        <taxon>Ostracoda</taxon>
        <taxon>Podocopa</taxon>
        <taxon>Podocopida</taxon>
        <taxon>Cytherocopina</taxon>
        <taxon>Cytheroidea</taxon>
        <taxon>Cytherideidae</taxon>
        <taxon>Cyprideis</taxon>
    </lineage>
</organism>
<accession>A0A7R8WE09</accession>
<keyword evidence="4" id="KW-0812">Transmembrane</keyword>
<dbReference type="PANTHER" id="PTHR11730:SF58">
    <property type="entry name" value="AMMONIUM TRANSPORTER"/>
    <property type="match status" value="1"/>
</dbReference>
<evidence type="ECO:0000256" key="5">
    <source>
        <dbReference type="ARBA" id="ARBA00022989"/>
    </source>
</evidence>
<sequence length="318" mass="33739">ILFPLSACIAGYGLLESGIVSRRNEVNILVKNGANLALGGITYWIFGYALSFGTAPGTNPVFAWGYWGEFFLNSETGDTNFGFAYSKYVFQLAYATTATTLVSGAMAERCNFSAYCVFCALNTLVYCIPAGWVWGPQGFLRNLGVVDVGGSGVVHLCGAVAGLTGALFLGPRIGRYDHGNDKLPMGSATNALMGLFMLWWGWMGFNAGSTFGISGNKWKFASRASVTTILSSMGGGFTAMVISVIRQPGLYSINVLISGILASLVAITAACPLVHPWEAIVIGVTGSALTIYTIPLMDRLRIDDPIDSFAVHGVAGLW</sequence>
<evidence type="ECO:0000256" key="3">
    <source>
        <dbReference type="ARBA" id="ARBA00022448"/>
    </source>
</evidence>
<name>A0A7R8WE09_9CRUS</name>
<dbReference type="Gene3D" id="1.10.3430.10">
    <property type="entry name" value="Ammonium transporter AmtB like domains"/>
    <property type="match status" value="1"/>
</dbReference>
<protein>
    <submittedName>
        <fullName evidence="8">Uncharacterized protein</fullName>
    </submittedName>
</protein>
<comment type="similarity">
    <text evidence="2">Belongs to the ammonia transporter channel (TC 1.A.11.2) family.</text>
</comment>
<dbReference type="SUPFAM" id="SSF111352">
    <property type="entry name" value="Ammonium transporter"/>
    <property type="match status" value="1"/>
</dbReference>
<evidence type="ECO:0000313" key="8">
    <source>
        <dbReference type="EMBL" id="CAD7228613.1"/>
    </source>
</evidence>
<dbReference type="GO" id="GO:0008519">
    <property type="term" value="F:ammonium channel activity"/>
    <property type="evidence" value="ECO:0007669"/>
    <property type="project" value="InterPro"/>
</dbReference>
<dbReference type="GO" id="GO:0097272">
    <property type="term" value="P:ammonium homeostasis"/>
    <property type="evidence" value="ECO:0007669"/>
    <property type="project" value="TreeGrafter"/>
</dbReference>
<keyword evidence="5" id="KW-1133">Transmembrane helix</keyword>
<comment type="subcellular location">
    <subcellularLocation>
        <location evidence="1">Membrane</location>
        <topology evidence="1">Multi-pass membrane protein</topology>
    </subcellularLocation>
</comment>
<dbReference type="InterPro" id="IPR024041">
    <property type="entry name" value="NH4_transpt_AmtB-like_dom"/>
</dbReference>
<feature type="non-terminal residue" evidence="8">
    <location>
        <position position="1"/>
    </location>
</feature>
<evidence type="ECO:0000256" key="1">
    <source>
        <dbReference type="ARBA" id="ARBA00004141"/>
    </source>
</evidence>
<evidence type="ECO:0000256" key="4">
    <source>
        <dbReference type="ARBA" id="ARBA00022692"/>
    </source>
</evidence>
<dbReference type="InterPro" id="IPR029020">
    <property type="entry name" value="Ammonium/urea_transptr"/>
</dbReference>
<evidence type="ECO:0000256" key="7">
    <source>
        <dbReference type="ARBA" id="ARBA00023177"/>
    </source>
</evidence>
<evidence type="ECO:0000256" key="6">
    <source>
        <dbReference type="ARBA" id="ARBA00023136"/>
    </source>
</evidence>
<keyword evidence="3" id="KW-0813">Transport</keyword>
<dbReference type="FunFam" id="1.10.3430.10:FF:000008">
    <property type="entry name" value="Ammonium transporter"/>
    <property type="match status" value="1"/>
</dbReference>
<keyword evidence="6" id="KW-0472">Membrane</keyword>
<dbReference type="PANTHER" id="PTHR11730">
    <property type="entry name" value="AMMONIUM TRANSPORTER"/>
    <property type="match status" value="1"/>
</dbReference>
<dbReference type="OrthoDB" id="534912at2759"/>
<dbReference type="GO" id="GO:0005886">
    <property type="term" value="C:plasma membrane"/>
    <property type="evidence" value="ECO:0007669"/>
    <property type="project" value="TreeGrafter"/>
</dbReference>
<dbReference type="AlphaFoldDB" id="A0A7R8WE09"/>
<proteinExistence type="inferred from homology"/>